<dbReference type="PANTHER" id="PTHR31586">
    <property type="entry name" value="CYTOCHROME C OXIDASE PROTEIN 20"/>
    <property type="match status" value="1"/>
</dbReference>
<keyword evidence="8 9" id="KW-0472">Membrane</keyword>
<dbReference type="AlphaFoldDB" id="A0A164UXL0"/>
<dbReference type="Proteomes" id="UP000076722">
    <property type="component" value="Unassembled WGS sequence"/>
</dbReference>
<evidence type="ECO:0000256" key="9">
    <source>
        <dbReference type="SAM" id="Phobius"/>
    </source>
</evidence>
<comment type="similarity">
    <text evidence="2">Belongs to the COX20 family.</text>
</comment>
<protein>
    <recommendedName>
        <fullName evidence="3">Cytochrome c oxidase assembly protein COX20, mitochondrial</fullName>
    </recommendedName>
</protein>
<keyword evidence="5" id="KW-0999">Mitochondrion inner membrane</keyword>
<sequence>NIGQIPCARSSLMSGIASGVAIGFIRGMTTTPFAAANWAVGTFAFVSLGTWYILSLSRLGEMAKIQAIKEEIPKR</sequence>
<accession>A0A164UXL0</accession>
<comment type="subcellular location">
    <subcellularLocation>
        <location evidence="1">Mitochondrion inner membrane</location>
    </subcellularLocation>
</comment>
<feature type="transmembrane region" description="Helical" evidence="9">
    <location>
        <begin position="35"/>
        <end position="54"/>
    </location>
</feature>
<evidence type="ECO:0000256" key="8">
    <source>
        <dbReference type="ARBA" id="ARBA00023136"/>
    </source>
</evidence>
<evidence type="ECO:0000256" key="1">
    <source>
        <dbReference type="ARBA" id="ARBA00004273"/>
    </source>
</evidence>
<feature type="transmembrane region" description="Helical" evidence="9">
    <location>
        <begin position="12"/>
        <end position="29"/>
    </location>
</feature>
<proteinExistence type="inferred from homology"/>
<evidence type="ECO:0000256" key="5">
    <source>
        <dbReference type="ARBA" id="ARBA00022792"/>
    </source>
</evidence>
<dbReference type="EMBL" id="KV419406">
    <property type="protein sequence ID" value="KZS93622.1"/>
    <property type="molecule type" value="Genomic_DNA"/>
</dbReference>
<keyword evidence="6 9" id="KW-1133">Transmembrane helix</keyword>
<evidence type="ECO:0000256" key="4">
    <source>
        <dbReference type="ARBA" id="ARBA00022692"/>
    </source>
</evidence>
<evidence type="ECO:0000313" key="10">
    <source>
        <dbReference type="EMBL" id="KZS93622.1"/>
    </source>
</evidence>
<organism evidence="10 11">
    <name type="scientific">Sistotremastrum niveocremeum HHB9708</name>
    <dbReference type="NCBI Taxonomy" id="1314777"/>
    <lineage>
        <taxon>Eukaryota</taxon>
        <taxon>Fungi</taxon>
        <taxon>Dikarya</taxon>
        <taxon>Basidiomycota</taxon>
        <taxon>Agaricomycotina</taxon>
        <taxon>Agaricomycetes</taxon>
        <taxon>Sistotremastrales</taxon>
        <taxon>Sistotremastraceae</taxon>
        <taxon>Sertulicium</taxon>
        <taxon>Sertulicium niveocremeum</taxon>
    </lineage>
</organism>
<feature type="non-terminal residue" evidence="10">
    <location>
        <position position="75"/>
    </location>
</feature>
<keyword evidence="7" id="KW-0496">Mitochondrion</keyword>
<dbReference type="PANTHER" id="PTHR31586:SF1">
    <property type="entry name" value="CYTOCHROME C OXIDASE ASSEMBLY PROTEIN COX20, MITOCHONDRIAL"/>
    <property type="match status" value="1"/>
</dbReference>
<evidence type="ECO:0000256" key="7">
    <source>
        <dbReference type="ARBA" id="ARBA00023128"/>
    </source>
</evidence>
<evidence type="ECO:0000256" key="6">
    <source>
        <dbReference type="ARBA" id="ARBA00022989"/>
    </source>
</evidence>
<dbReference type="GO" id="GO:0005743">
    <property type="term" value="C:mitochondrial inner membrane"/>
    <property type="evidence" value="ECO:0007669"/>
    <property type="project" value="UniProtKB-SubCell"/>
</dbReference>
<dbReference type="GO" id="GO:0033617">
    <property type="term" value="P:mitochondrial respiratory chain complex IV assembly"/>
    <property type="evidence" value="ECO:0007669"/>
    <property type="project" value="InterPro"/>
</dbReference>
<name>A0A164UXL0_9AGAM</name>
<keyword evidence="4 9" id="KW-0812">Transmembrane</keyword>
<gene>
    <name evidence="10" type="ORF">SISNIDRAFT_390280</name>
</gene>
<reference evidence="10 11" key="1">
    <citation type="journal article" date="2016" name="Mol. Biol. Evol.">
        <title>Comparative Genomics of Early-Diverging Mushroom-Forming Fungi Provides Insights into the Origins of Lignocellulose Decay Capabilities.</title>
        <authorList>
            <person name="Nagy L.G."/>
            <person name="Riley R."/>
            <person name="Tritt A."/>
            <person name="Adam C."/>
            <person name="Daum C."/>
            <person name="Floudas D."/>
            <person name="Sun H."/>
            <person name="Yadav J.S."/>
            <person name="Pangilinan J."/>
            <person name="Larsson K.H."/>
            <person name="Matsuura K."/>
            <person name="Barry K."/>
            <person name="Labutti K."/>
            <person name="Kuo R."/>
            <person name="Ohm R.A."/>
            <person name="Bhattacharya S.S."/>
            <person name="Shirouzu T."/>
            <person name="Yoshinaga Y."/>
            <person name="Martin F.M."/>
            <person name="Grigoriev I.V."/>
            <person name="Hibbett D.S."/>
        </authorList>
    </citation>
    <scope>NUCLEOTIDE SEQUENCE [LARGE SCALE GENOMIC DNA]</scope>
    <source>
        <strain evidence="10 11">HHB9708</strain>
    </source>
</reference>
<dbReference type="Pfam" id="PF12597">
    <property type="entry name" value="Cox20"/>
    <property type="match status" value="1"/>
</dbReference>
<dbReference type="InterPro" id="IPR022533">
    <property type="entry name" value="Cox20"/>
</dbReference>
<evidence type="ECO:0000313" key="11">
    <source>
        <dbReference type="Proteomes" id="UP000076722"/>
    </source>
</evidence>
<feature type="non-terminal residue" evidence="10">
    <location>
        <position position="1"/>
    </location>
</feature>
<evidence type="ECO:0000256" key="3">
    <source>
        <dbReference type="ARBA" id="ARBA00017689"/>
    </source>
</evidence>
<evidence type="ECO:0000256" key="2">
    <source>
        <dbReference type="ARBA" id="ARBA00009575"/>
    </source>
</evidence>
<keyword evidence="11" id="KW-1185">Reference proteome</keyword>
<dbReference type="OrthoDB" id="14603at2759"/>